<reference evidence="4 5" key="1">
    <citation type="submission" date="2024-02" db="EMBL/GenBank/DDBJ databases">
        <authorList>
            <person name="Chen Y."/>
            <person name="Shah S."/>
            <person name="Dougan E. K."/>
            <person name="Thang M."/>
            <person name="Chan C."/>
        </authorList>
    </citation>
    <scope>NUCLEOTIDE SEQUENCE [LARGE SCALE GENOMIC DNA]</scope>
</reference>
<dbReference type="InterPro" id="IPR027267">
    <property type="entry name" value="AH/BAR_dom_sf"/>
</dbReference>
<accession>A0ABP0N8E0</accession>
<feature type="domain" description="Glycosyl transferase family 25" evidence="3">
    <location>
        <begin position="415"/>
        <end position="522"/>
    </location>
</feature>
<feature type="compositionally biased region" description="Low complexity" evidence="2">
    <location>
        <begin position="369"/>
        <end position="386"/>
    </location>
</feature>
<evidence type="ECO:0000313" key="4">
    <source>
        <dbReference type="EMBL" id="CAK9058644.1"/>
    </source>
</evidence>
<keyword evidence="5" id="KW-1185">Reference proteome</keyword>
<feature type="compositionally biased region" description="Basic and acidic residues" evidence="2">
    <location>
        <begin position="591"/>
        <end position="607"/>
    </location>
</feature>
<dbReference type="InterPro" id="IPR002654">
    <property type="entry name" value="Glyco_trans_25"/>
</dbReference>
<dbReference type="EMBL" id="CAXAMN010021362">
    <property type="protein sequence ID" value="CAK9058644.1"/>
    <property type="molecule type" value="Genomic_DNA"/>
</dbReference>
<gene>
    <name evidence="4" type="ORF">CCMP2556_LOCUS28914</name>
</gene>
<dbReference type="Proteomes" id="UP001642484">
    <property type="component" value="Unassembled WGS sequence"/>
</dbReference>
<keyword evidence="1" id="KW-0175">Coiled coil</keyword>
<protein>
    <recommendedName>
        <fullName evidence="3">Glycosyl transferase family 25 domain-containing protein</fullName>
    </recommendedName>
</protein>
<feature type="region of interest" description="Disordered" evidence="2">
    <location>
        <begin position="586"/>
        <end position="607"/>
    </location>
</feature>
<evidence type="ECO:0000259" key="3">
    <source>
        <dbReference type="Pfam" id="PF01755"/>
    </source>
</evidence>
<evidence type="ECO:0000313" key="5">
    <source>
        <dbReference type="Proteomes" id="UP001642484"/>
    </source>
</evidence>
<feature type="coiled-coil region" evidence="1">
    <location>
        <begin position="198"/>
        <end position="244"/>
    </location>
</feature>
<evidence type="ECO:0000256" key="1">
    <source>
        <dbReference type="SAM" id="Coils"/>
    </source>
</evidence>
<feature type="region of interest" description="Disordered" evidence="2">
    <location>
        <begin position="362"/>
        <end position="387"/>
    </location>
</feature>
<proteinExistence type="predicted"/>
<sequence length="627" mass="69871">MHAAASALRSRLSSRTEKQVQEILSSDVRVKVLACVVRSGLFSSCHRGREEVHLGSEDVERQHQLEHDVMISQGLTQFAKDFVRSVSAHLDLVDHLLAVLRAMEPMDFEASALTAQVWALASGVKATAPRVATEMKKHLGRLQELRSSTTKVNALFERKRLALQERTHYAVKVDTLRREFQDREEQRKGNSKEQLHRLSRNQEKLAYAESELQEISRQVTKTLEERLRQNRHELKSSLEGLAQSACCGWLISTGAVACRALQLAAEAQENSTSKEDASSTPATRGVLVLPPAVEDDLEVPERFEPKEAFKEREPPGAEDELRSVLTGPEDLGAKVEFDVEGASGRCEGTAKRCVLPSLSELTSRREENATASETTTAAPKASAPRSGEFLERVPEEEVRLQLPHPFACDPFEHVIAISLEDDRGKPGREALVAEFEKAGIQNYYFFPAVDTEQDEQLKRELKLQDGLCDQIARCHSTLGRALSHRRVHEKIVYEGWTCAMIFEDHAKLAKNFSARLAEVARDSFPGFDVIQLGRCERPNSRTTPPADQSSVPILSSGWPGKCLHAYVASIHGAVLLSQANRPLTVPPEALLSHHPDPKRARPHVDRAPTHQSASYWYTEPALAWQSV</sequence>
<name>A0ABP0N8E0_9DINO</name>
<dbReference type="Pfam" id="PF01755">
    <property type="entry name" value="Glyco_transf_25"/>
    <property type="match status" value="1"/>
</dbReference>
<organism evidence="4 5">
    <name type="scientific">Durusdinium trenchii</name>
    <dbReference type="NCBI Taxonomy" id="1381693"/>
    <lineage>
        <taxon>Eukaryota</taxon>
        <taxon>Sar</taxon>
        <taxon>Alveolata</taxon>
        <taxon>Dinophyceae</taxon>
        <taxon>Suessiales</taxon>
        <taxon>Symbiodiniaceae</taxon>
        <taxon>Durusdinium</taxon>
    </lineage>
</organism>
<dbReference type="Gene3D" id="1.20.1270.60">
    <property type="entry name" value="Arfaptin homology (AH) domain/BAR domain"/>
    <property type="match status" value="1"/>
</dbReference>
<comment type="caution">
    <text evidence="4">The sequence shown here is derived from an EMBL/GenBank/DDBJ whole genome shotgun (WGS) entry which is preliminary data.</text>
</comment>
<evidence type="ECO:0000256" key="2">
    <source>
        <dbReference type="SAM" id="MobiDB-lite"/>
    </source>
</evidence>